<keyword evidence="2" id="KW-1185">Reference proteome</keyword>
<proteinExistence type="predicted"/>
<protein>
    <submittedName>
        <fullName evidence="1">Inositol monophosphatase</fullName>
    </submittedName>
</protein>
<dbReference type="Proteomes" id="UP001232536">
    <property type="component" value="Unassembled WGS sequence"/>
</dbReference>
<dbReference type="Gene3D" id="3.40.190.80">
    <property type="match status" value="1"/>
</dbReference>
<dbReference type="PANTHER" id="PTHR20854">
    <property type="entry name" value="INOSITOL MONOPHOSPHATASE"/>
    <property type="match status" value="1"/>
</dbReference>
<organism evidence="1 2">
    <name type="scientific">Actinotalea lenta</name>
    <dbReference type="NCBI Taxonomy" id="3064654"/>
    <lineage>
        <taxon>Bacteria</taxon>
        <taxon>Bacillati</taxon>
        <taxon>Actinomycetota</taxon>
        <taxon>Actinomycetes</taxon>
        <taxon>Micrococcales</taxon>
        <taxon>Cellulomonadaceae</taxon>
        <taxon>Actinotalea</taxon>
    </lineage>
</organism>
<gene>
    <name evidence="1" type="ORF">Q6348_00430</name>
</gene>
<name>A0ABT9D4R4_9CELL</name>
<evidence type="ECO:0000313" key="2">
    <source>
        <dbReference type="Proteomes" id="UP001232536"/>
    </source>
</evidence>
<sequence length="262" mass="27080">MRVDVDAVTALVEHVAYQVVLPRFGHLASGDVADKAPGDLVTVVDTAAEAAIVEGLTAIAPDVPVVGEEAVAADPAVLDALGDSAAAFVVDPIDGTRAFVEGRPDYAVMVALVVRGEPVAGWICLPSRATTWVGERGSGVFRDGTRVAPPARPEVPRVRVSPRRGGRPDATALPGLDLAVEGPLWCGRFYGDVAGGTLDGLGYWGGWPWDHAPGTVLVRELGGAVVGIDGADYRPVGRWRGPLVVAAEPGTASLLRAAMQGE</sequence>
<reference evidence="1 2" key="1">
    <citation type="submission" date="2023-07" db="EMBL/GenBank/DDBJ databases">
        <title>Description of novel actinomycetes strains, isolated from tidal flat sediment.</title>
        <authorList>
            <person name="Lu C."/>
        </authorList>
    </citation>
    <scope>NUCLEOTIDE SEQUENCE [LARGE SCALE GENOMIC DNA]</scope>
    <source>
        <strain evidence="1 2">SYSU T00b441</strain>
    </source>
</reference>
<comment type="caution">
    <text evidence="1">The sequence shown here is derived from an EMBL/GenBank/DDBJ whole genome shotgun (WGS) entry which is preliminary data.</text>
</comment>
<dbReference type="SUPFAM" id="SSF56655">
    <property type="entry name" value="Carbohydrate phosphatase"/>
    <property type="match status" value="1"/>
</dbReference>
<dbReference type="InterPro" id="IPR000760">
    <property type="entry name" value="Inositol_monophosphatase-like"/>
</dbReference>
<accession>A0ABT9D4R4</accession>
<dbReference type="EMBL" id="JAUQYP010000001">
    <property type="protein sequence ID" value="MDO8105661.1"/>
    <property type="molecule type" value="Genomic_DNA"/>
</dbReference>
<dbReference type="CDD" id="cd01637">
    <property type="entry name" value="IMPase_like"/>
    <property type="match status" value="1"/>
</dbReference>
<dbReference type="PRINTS" id="PR00377">
    <property type="entry name" value="IMPHPHTASES"/>
</dbReference>
<dbReference type="RefSeq" id="WP_304599370.1">
    <property type="nucleotide sequence ID" value="NZ_JAUQYP010000001.1"/>
</dbReference>
<evidence type="ECO:0000313" key="1">
    <source>
        <dbReference type="EMBL" id="MDO8105661.1"/>
    </source>
</evidence>
<dbReference type="PANTHER" id="PTHR20854:SF4">
    <property type="entry name" value="INOSITOL-1-MONOPHOSPHATASE-RELATED"/>
    <property type="match status" value="1"/>
</dbReference>
<dbReference type="Gene3D" id="3.30.540.10">
    <property type="entry name" value="Fructose-1,6-Bisphosphatase, subunit A, domain 1"/>
    <property type="match status" value="1"/>
</dbReference>
<dbReference type="Pfam" id="PF00459">
    <property type="entry name" value="Inositol_P"/>
    <property type="match status" value="1"/>
</dbReference>